<name>Z9JNB7_9GAMM</name>
<evidence type="ECO:0000313" key="1">
    <source>
        <dbReference type="EMBL" id="EWS79247.1"/>
    </source>
</evidence>
<dbReference type="STRING" id="1444770.AF72_01370"/>
<organism evidence="1 2">
    <name type="scientific">Xylella taiwanensis</name>
    <dbReference type="NCBI Taxonomy" id="1444770"/>
    <lineage>
        <taxon>Bacteria</taxon>
        <taxon>Pseudomonadati</taxon>
        <taxon>Pseudomonadota</taxon>
        <taxon>Gammaproteobacteria</taxon>
        <taxon>Lysobacterales</taxon>
        <taxon>Lysobacteraceae</taxon>
        <taxon>Xylella</taxon>
    </lineage>
</organism>
<comment type="caution">
    <text evidence="1">The sequence shown here is derived from an EMBL/GenBank/DDBJ whole genome shotgun (WGS) entry which is preliminary data.</text>
</comment>
<gene>
    <name evidence="1" type="ORF">AF72_01370</name>
</gene>
<sequence length="59" mass="7237">MYDARLALFGIRKLNWIELYRMLNKGQPCESQMDDHMQRAEVWIRLMSIFKWRSLYAVL</sequence>
<proteinExistence type="predicted"/>
<dbReference type="AlphaFoldDB" id="Z9JNB7"/>
<dbReference type="KEGG" id="xtw:AB672_04995"/>
<protein>
    <submittedName>
        <fullName evidence="1">Uncharacterized protein</fullName>
    </submittedName>
</protein>
<dbReference type="Proteomes" id="UP000020406">
    <property type="component" value="Unassembled WGS sequence"/>
</dbReference>
<dbReference type="EMBL" id="JDSQ01000002">
    <property type="protein sequence ID" value="EWS79247.1"/>
    <property type="molecule type" value="Genomic_DNA"/>
</dbReference>
<accession>Z9JNB7</accession>
<reference evidence="1 2" key="1">
    <citation type="journal article" date="2014" name="Genome Announc.">
        <title>Draft Genome Sequence of Xylella fastidiosa Pear Leaf Scorch Strain in Taiwan.</title>
        <authorList>
            <person name="Su C.C."/>
            <person name="Deng W.L."/>
            <person name="Jan F.J."/>
            <person name="Chang C.J."/>
            <person name="Huang H."/>
            <person name="Chen J."/>
        </authorList>
    </citation>
    <scope>NUCLEOTIDE SEQUENCE [LARGE SCALE GENOMIC DNA]</scope>
    <source>
        <strain evidence="1 2">PLS229</strain>
    </source>
</reference>
<evidence type="ECO:0000313" key="2">
    <source>
        <dbReference type="Proteomes" id="UP000020406"/>
    </source>
</evidence>